<dbReference type="RefSeq" id="WP_303492019.1">
    <property type="nucleotide sequence ID" value="NZ_JAUOPB010000004.1"/>
</dbReference>
<protein>
    <submittedName>
        <fullName evidence="1">Uncharacterized protein</fullName>
    </submittedName>
</protein>
<dbReference type="EMBL" id="JAUOPB010000004">
    <property type="protein sequence ID" value="MDO6422159.1"/>
    <property type="molecule type" value="Genomic_DNA"/>
</dbReference>
<dbReference type="Proteomes" id="UP001169760">
    <property type="component" value="Unassembled WGS sequence"/>
</dbReference>
<sequence length="140" mass="15234">MDISSINLSGAAKRALLRLRVQIQVHENMTVSDVAFSENVVFLINVALASKNIFVVDALHEFVYLLTAGQMDFFESRGVMLSSEGGALSLLAKKELEHLLEERKLAGIPASKKKIPSRIVSLPSILGGASALRAEQLLFI</sequence>
<organism evidence="1 2">
    <name type="scientific">Saccharophagus degradans</name>
    <dbReference type="NCBI Taxonomy" id="86304"/>
    <lineage>
        <taxon>Bacteria</taxon>
        <taxon>Pseudomonadati</taxon>
        <taxon>Pseudomonadota</taxon>
        <taxon>Gammaproteobacteria</taxon>
        <taxon>Cellvibrionales</taxon>
        <taxon>Cellvibrionaceae</taxon>
        <taxon>Saccharophagus</taxon>
    </lineage>
</organism>
<reference evidence="1" key="1">
    <citation type="submission" date="2023-07" db="EMBL/GenBank/DDBJ databases">
        <title>Genome content predicts the carbon catabolic preferences of heterotrophic bacteria.</title>
        <authorList>
            <person name="Gralka M."/>
        </authorList>
    </citation>
    <scope>NUCLEOTIDE SEQUENCE</scope>
    <source>
        <strain evidence="1">I3M17_2</strain>
    </source>
</reference>
<comment type="caution">
    <text evidence="1">The sequence shown here is derived from an EMBL/GenBank/DDBJ whole genome shotgun (WGS) entry which is preliminary data.</text>
</comment>
<name>A0AAW7X3M3_9GAMM</name>
<dbReference type="AlphaFoldDB" id="A0AAW7X3M3"/>
<evidence type="ECO:0000313" key="2">
    <source>
        <dbReference type="Proteomes" id="UP001169760"/>
    </source>
</evidence>
<gene>
    <name evidence="1" type="ORF">Q4521_06720</name>
</gene>
<proteinExistence type="predicted"/>
<evidence type="ECO:0000313" key="1">
    <source>
        <dbReference type="EMBL" id="MDO6422159.1"/>
    </source>
</evidence>
<accession>A0AAW7X3M3</accession>